<dbReference type="RefSeq" id="WP_211470456.1">
    <property type="nucleotide sequence ID" value="NZ_JAGSXH010000108.1"/>
</dbReference>
<gene>
    <name evidence="5" type="ORF">KGA66_22870</name>
</gene>
<dbReference type="PANTHER" id="PTHR33392:SF6">
    <property type="entry name" value="POLYISOPRENYL-TEICHOIC ACID--PEPTIDOGLYCAN TEICHOIC ACID TRANSFERASE TAGU"/>
    <property type="match status" value="1"/>
</dbReference>
<dbReference type="InterPro" id="IPR004474">
    <property type="entry name" value="LytR_CpsA_psr"/>
</dbReference>
<keyword evidence="3" id="KW-1133">Transmembrane helix</keyword>
<evidence type="ECO:0000256" key="1">
    <source>
        <dbReference type="ARBA" id="ARBA00006068"/>
    </source>
</evidence>
<dbReference type="NCBIfam" id="TIGR00350">
    <property type="entry name" value="lytR_cpsA_psr"/>
    <property type="match status" value="1"/>
</dbReference>
<organism evidence="5 6">
    <name type="scientific">Actinocrinis puniceicyclus</name>
    <dbReference type="NCBI Taxonomy" id="977794"/>
    <lineage>
        <taxon>Bacteria</taxon>
        <taxon>Bacillati</taxon>
        <taxon>Actinomycetota</taxon>
        <taxon>Actinomycetes</taxon>
        <taxon>Catenulisporales</taxon>
        <taxon>Actinospicaceae</taxon>
        <taxon>Actinocrinis</taxon>
    </lineage>
</organism>
<feature type="compositionally biased region" description="Basic and acidic residues" evidence="2">
    <location>
        <begin position="11"/>
        <end position="20"/>
    </location>
</feature>
<evidence type="ECO:0000313" key="5">
    <source>
        <dbReference type="EMBL" id="MBS2965907.1"/>
    </source>
</evidence>
<dbReference type="AlphaFoldDB" id="A0A8J7WSY7"/>
<feature type="transmembrane region" description="Helical" evidence="3">
    <location>
        <begin position="143"/>
        <end position="167"/>
    </location>
</feature>
<comment type="caution">
    <text evidence="5">The sequence shown here is derived from an EMBL/GenBank/DDBJ whole genome shotgun (WGS) entry which is preliminary data.</text>
</comment>
<feature type="non-terminal residue" evidence="5">
    <location>
        <position position="464"/>
    </location>
</feature>
<evidence type="ECO:0000256" key="3">
    <source>
        <dbReference type="SAM" id="Phobius"/>
    </source>
</evidence>
<dbReference type="PANTHER" id="PTHR33392">
    <property type="entry name" value="POLYISOPRENYL-TEICHOIC ACID--PEPTIDOGLYCAN TEICHOIC ACID TRANSFERASE TAGU"/>
    <property type="match status" value="1"/>
</dbReference>
<keyword evidence="3" id="KW-0812">Transmembrane</keyword>
<dbReference type="Proteomes" id="UP000677913">
    <property type="component" value="Unassembled WGS sequence"/>
</dbReference>
<accession>A0A8J7WSY7</accession>
<dbReference type="Gene3D" id="3.40.630.190">
    <property type="entry name" value="LCP protein"/>
    <property type="match status" value="1"/>
</dbReference>
<dbReference type="EMBL" id="JAGSXH010000108">
    <property type="protein sequence ID" value="MBS2965907.1"/>
    <property type="molecule type" value="Genomic_DNA"/>
</dbReference>
<dbReference type="InterPro" id="IPR050922">
    <property type="entry name" value="LytR/CpsA/Psr_CW_biosynth"/>
</dbReference>
<feature type="region of interest" description="Disordered" evidence="2">
    <location>
        <begin position="1"/>
        <end position="118"/>
    </location>
</feature>
<sequence>MRGEGQWWPSDGDRRHEPGAWRDASPSGDRAGHGRQPDRGGGIDGVPRRHDVWRPPSDAGTGVHGGRQRAEDGRRPPAARCDSGARPARRAAWDAPSSHGAHRPGRINPDIDLDELDPSGHARRTAAAGRTGRGRPAGRKRKALKWVSLSLATVLLAVLGAGEYLYVHLSGNIKSTSLLPDGVTQAGEVPNRFGQSPLNILLLGNGGRVNAQDCRLGGACADTASAADTMMVVHLAADRSNMTVMSIPRDSIVHLPACAHDPTDLINASLVHGPACAVQTVHDITGLTIDHFIEIDMSGVVTMSNALGGVPVCVTNNVYDSYSHLKLPKGTSVIQGTQALAWLRTRHAFINEVYREQAQHMFLAALLRKLKANASLTHVTTLYSVADAATKALTVDSGLGSVLDLLSLAQEIGKVPTSRVTMLSVPTIPYAGPNPAWKQQLQFDQPAADSMFAALKSDTPYTKP</sequence>
<keyword evidence="6" id="KW-1185">Reference proteome</keyword>
<keyword evidence="3" id="KW-0472">Membrane</keyword>
<dbReference type="Pfam" id="PF03816">
    <property type="entry name" value="LytR_cpsA_psr"/>
    <property type="match status" value="1"/>
</dbReference>
<name>A0A8J7WSY7_9ACTN</name>
<reference evidence="5" key="1">
    <citation type="submission" date="2021-04" db="EMBL/GenBank/DDBJ databases">
        <title>Genome based classification of Actinospica acidithermotolerans sp. nov., an actinobacterium isolated from an Indonesian hot spring.</title>
        <authorList>
            <person name="Kusuma A.B."/>
            <person name="Putra K.E."/>
            <person name="Nafisah S."/>
            <person name="Loh J."/>
            <person name="Nouioui I."/>
            <person name="Goodfellow M."/>
        </authorList>
    </citation>
    <scope>NUCLEOTIDE SEQUENCE</scope>
    <source>
        <strain evidence="5">DSM 45618</strain>
    </source>
</reference>
<comment type="similarity">
    <text evidence="1">Belongs to the LytR/CpsA/Psr (LCP) family.</text>
</comment>
<feature type="domain" description="Cell envelope-related transcriptional attenuator" evidence="4">
    <location>
        <begin position="227"/>
        <end position="371"/>
    </location>
</feature>
<evidence type="ECO:0000313" key="6">
    <source>
        <dbReference type="Proteomes" id="UP000677913"/>
    </source>
</evidence>
<evidence type="ECO:0000256" key="2">
    <source>
        <dbReference type="SAM" id="MobiDB-lite"/>
    </source>
</evidence>
<protein>
    <submittedName>
        <fullName evidence="5">LCP family protein</fullName>
    </submittedName>
</protein>
<evidence type="ECO:0000259" key="4">
    <source>
        <dbReference type="Pfam" id="PF03816"/>
    </source>
</evidence>
<proteinExistence type="inferred from homology"/>